<dbReference type="Proteomes" id="UP000005408">
    <property type="component" value="Unassembled WGS sequence"/>
</dbReference>
<feature type="transmembrane region" description="Helical" evidence="1">
    <location>
        <begin position="21"/>
        <end position="40"/>
    </location>
</feature>
<dbReference type="EnsemblMetazoa" id="G33131.1">
    <property type="protein sequence ID" value="G33131.1:cds"/>
    <property type="gene ID" value="G33131"/>
</dbReference>
<proteinExistence type="predicted"/>
<reference evidence="2" key="1">
    <citation type="submission" date="2022-08" db="UniProtKB">
        <authorList>
            <consortium name="EnsemblMetazoa"/>
        </authorList>
    </citation>
    <scope>IDENTIFICATION</scope>
    <source>
        <strain evidence="2">05x7-T-G4-1.051#20</strain>
    </source>
</reference>
<protein>
    <submittedName>
        <fullName evidence="2">Uncharacterized protein</fullName>
    </submittedName>
</protein>
<keyword evidence="1" id="KW-1133">Transmembrane helix</keyword>
<dbReference type="AlphaFoldDB" id="A0A8W8MIZ4"/>
<organism evidence="2 3">
    <name type="scientific">Magallana gigas</name>
    <name type="common">Pacific oyster</name>
    <name type="synonym">Crassostrea gigas</name>
    <dbReference type="NCBI Taxonomy" id="29159"/>
    <lineage>
        <taxon>Eukaryota</taxon>
        <taxon>Metazoa</taxon>
        <taxon>Spiralia</taxon>
        <taxon>Lophotrochozoa</taxon>
        <taxon>Mollusca</taxon>
        <taxon>Bivalvia</taxon>
        <taxon>Autobranchia</taxon>
        <taxon>Pteriomorphia</taxon>
        <taxon>Ostreida</taxon>
        <taxon>Ostreoidea</taxon>
        <taxon>Ostreidae</taxon>
        <taxon>Magallana</taxon>
    </lineage>
</organism>
<keyword evidence="3" id="KW-1185">Reference proteome</keyword>
<evidence type="ECO:0000313" key="2">
    <source>
        <dbReference type="EnsemblMetazoa" id="G33131.1:cds"/>
    </source>
</evidence>
<keyword evidence="1" id="KW-0472">Membrane</keyword>
<sequence length="102" mass="11868">MPRSTITQYRINHGKRKGNSTPISVLELYLLTVVMMMMMMKEMLVTVTSGCVHYREKKLCQKGHFKCLTCRFRLMECSAVKHTGNLEYRRLEPSTRPCYSSA</sequence>
<evidence type="ECO:0000313" key="3">
    <source>
        <dbReference type="Proteomes" id="UP000005408"/>
    </source>
</evidence>
<evidence type="ECO:0000256" key="1">
    <source>
        <dbReference type="SAM" id="Phobius"/>
    </source>
</evidence>
<name>A0A8W8MIZ4_MAGGI</name>
<accession>A0A8W8MIZ4</accession>
<keyword evidence="1" id="KW-0812">Transmembrane</keyword>